<gene>
    <name evidence="1" type="ORF">GC098_14175</name>
</gene>
<accession>A0ABX1XXJ9</accession>
<dbReference type="EMBL" id="WHOA01000095">
    <property type="protein sequence ID" value="NOU72560.1"/>
    <property type="molecule type" value="Genomic_DNA"/>
</dbReference>
<evidence type="ECO:0000313" key="2">
    <source>
        <dbReference type="Proteomes" id="UP000616779"/>
    </source>
</evidence>
<dbReference type="SUPFAM" id="SSF117396">
    <property type="entry name" value="TM1631-like"/>
    <property type="match status" value="1"/>
</dbReference>
<dbReference type="Gene3D" id="3.20.20.410">
    <property type="entry name" value="Protein of unknown function UPF0759"/>
    <property type="match status" value="1"/>
</dbReference>
<comment type="caution">
    <text evidence="1">The sequence shown here is derived from an EMBL/GenBank/DDBJ whole genome shotgun (WGS) entry which is preliminary data.</text>
</comment>
<reference evidence="1 2" key="1">
    <citation type="submission" date="2019-10" db="EMBL/GenBank/DDBJ databases">
        <title>Description of Paenibacillus terrestris sp. nov.</title>
        <authorList>
            <person name="Carlier A."/>
            <person name="Qi S."/>
        </authorList>
    </citation>
    <scope>NUCLEOTIDE SEQUENCE [LARGE SCALE GENOMIC DNA]</scope>
    <source>
        <strain evidence="1 2">LMG 31458</strain>
    </source>
</reference>
<protein>
    <submittedName>
        <fullName evidence="1">DUF72 domain-containing protein</fullName>
    </submittedName>
</protein>
<dbReference type="Proteomes" id="UP000616779">
    <property type="component" value="Unassembled WGS sequence"/>
</dbReference>
<evidence type="ECO:0000313" key="1">
    <source>
        <dbReference type="EMBL" id="NOU72560.1"/>
    </source>
</evidence>
<organism evidence="1 2">
    <name type="scientific">Paenibacillus phytorum</name>
    <dbReference type="NCBI Taxonomy" id="2654977"/>
    <lineage>
        <taxon>Bacteria</taxon>
        <taxon>Bacillati</taxon>
        <taxon>Bacillota</taxon>
        <taxon>Bacilli</taxon>
        <taxon>Bacillales</taxon>
        <taxon>Paenibacillaceae</taxon>
        <taxon>Paenibacillus</taxon>
    </lineage>
</organism>
<name>A0ABX1XXJ9_9BACL</name>
<dbReference type="InterPro" id="IPR036520">
    <property type="entry name" value="UPF0759_sf"/>
</dbReference>
<keyword evidence="2" id="KW-1185">Reference proteome</keyword>
<proteinExistence type="predicted"/>
<sequence length="40" mass="4350">MINIGLAGWGDHELGGSKGKLREYGAHFPIVEVDTSFYAL</sequence>